<dbReference type="InterPro" id="IPR025877">
    <property type="entry name" value="MobA-like_NTP_Trfase"/>
</dbReference>
<keyword evidence="4" id="KW-1185">Reference proteome</keyword>
<organism evidence="3 4">
    <name type="scientific">Halalkalibacter suaedae</name>
    <dbReference type="NCBI Taxonomy" id="2822140"/>
    <lineage>
        <taxon>Bacteria</taxon>
        <taxon>Bacillati</taxon>
        <taxon>Bacillota</taxon>
        <taxon>Bacilli</taxon>
        <taxon>Bacillales</taxon>
        <taxon>Bacillaceae</taxon>
        <taxon>Halalkalibacter</taxon>
    </lineage>
</organism>
<evidence type="ECO:0000313" key="4">
    <source>
        <dbReference type="Proteomes" id="UP000678228"/>
    </source>
</evidence>
<name>A0A940WUQ7_9BACI</name>
<dbReference type="AlphaFoldDB" id="A0A940WUQ7"/>
<proteinExistence type="predicted"/>
<dbReference type="SUPFAM" id="SSF53448">
    <property type="entry name" value="Nucleotide-diphospho-sugar transferases"/>
    <property type="match status" value="1"/>
</dbReference>
<accession>A0A940WUQ7</accession>
<sequence length="206" mass="23375">MNVTGVILDSNDSRLRDQIITGLIRLNDETLIEKQVREMKRICEEIILVTDRPSSYLPVLGNSIRIITNYFKGSETLSAVHAALSLAKNDYLWIVTPDMPFLSSAVIEVMFRVKKQDGQLIIPECNGSLQLFHSLYSRSCIDVTTQLLEQDKASMMSLIERISFSIVGQEVFKEQLITQPFSLRIRNAAEYNKMIDNSQNDSVISI</sequence>
<evidence type="ECO:0000256" key="1">
    <source>
        <dbReference type="ARBA" id="ARBA00022679"/>
    </source>
</evidence>
<dbReference type="PANTHER" id="PTHR19136:SF81">
    <property type="entry name" value="MOLYBDENUM COFACTOR GUANYLYLTRANSFERASE"/>
    <property type="match status" value="1"/>
</dbReference>
<evidence type="ECO:0000259" key="2">
    <source>
        <dbReference type="Pfam" id="PF12804"/>
    </source>
</evidence>
<dbReference type="InterPro" id="IPR029044">
    <property type="entry name" value="Nucleotide-diphossugar_trans"/>
</dbReference>
<reference evidence="3" key="1">
    <citation type="submission" date="2021-03" db="EMBL/GenBank/DDBJ databases">
        <title>Bacillus suaedae sp. nov., isolated from Suaeda aralocaspica.</title>
        <authorList>
            <person name="Lei R.F.R."/>
        </authorList>
    </citation>
    <scope>NUCLEOTIDE SEQUENCE</scope>
    <source>
        <strain evidence="3">YZJH907-2</strain>
    </source>
</reference>
<dbReference type="RefSeq" id="WP_210596503.1">
    <property type="nucleotide sequence ID" value="NZ_JAGKSQ010000002.1"/>
</dbReference>
<dbReference type="EMBL" id="JAGKSQ010000002">
    <property type="protein sequence ID" value="MBP3950827.1"/>
    <property type="molecule type" value="Genomic_DNA"/>
</dbReference>
<dbReference type="Pfam" id="PF12804">
    <property type="entry name" value="NTP_transf_3"/>
    <property type="match status" value="1"/>
</dbReference>
<keyword evidence="1 3" id="KW-0808">Transferase</keyword>
<dbReference type="GO" id="GO:0016779">
    <property type="term" value="F:nucleotidyltransferase activity"/>
    <property type="evidence" value="ECO:0007669"/>
    <property type="project" value="UniProtKB-ARBA"/>
</dbReference>
<gene>
    <name evidence="3" type="ORF">J7W16_06735</name>
</gene>
<evidence type="ECO:0000313" key="3">
    <source>
        <dbReference type="EMBL" id="MBP3950827.1"/>
    </source>
</evidence>
<feature type="domain" description="MobA-like NTP transferase" evidence="2">
    <location>
        <begin position="22"/>
        <end position="159"/>
    </location>
</feature>
<dbReference type="Gene3D" id="3.90.550.10">
    <property type="entry name" value="Spore Coat Polysaccharide Biosynthesis Protein SpsA, Chain A"/>
    <property type="match status" value="1"/>
</dbReference>
<dbReference type="Proteomes" id="UP000678228">
    <property type="component" value="Unassembled WGS sequence"/>
</dbReference>
<protein>
    <submittedName>
        <fullName evidence="3">NTP transferase domain-containing protein</fullName>
    </submittedName>
</protein>
<comment type="caution">
    <text evidence="3">The sequence shown here is derived from an EMBL/GenBank/DDBJ whole genome shotgun (WGS) entry which is preliminary data.</text>
</comment>
<dbReference type="PANTHER" id="PTHR19136">
    <property type="entry name" value="MOLYBDENUM COFACTOR GUANYLYLTRANSFERASE"/>
    <property type="match status" value="1"/>
</dbReference>